<comment type="caution">
    <text evidence="2">The sequence shown here is derived from an EMBL/GenBank/DDBJ whole genome shotgun (WGS) entry which is preliminary data.</text>
</comment>
<proteinExistence type="predicted"/>
<dbReference type="Proteomes" id="UP000095767">
    <property type="component" value="Unassembled WGS sequence"/>
</dbReference>
<gene>
    <name evidence="2" type="ORF">BAE44_0023780</name>
</gene>
<feature type="compositionally biased region" description="Acidic residues" evidence="1">
    <location>
        <begin position="69"/>
        <end position="80"/>
    </location>
</feature>
<feature type="compositionally biased region" description="Basic and acidic residues" evidence="1">
    <location>
        <begin position="14"/>
        <end position="23"/>
    </location>
</feature>
<feature type="compositionally biased region" description="Basic residues" evidence="1">
    <location>
        <begin position="404"/>
        <end position="417"/>
    </location>
</feature>
<name>A0A1E5UQQ4_9POAL</name>
<keyword evidence="3" id="KW-1185">Reference proteome</keyword>
<feature type="compositionally biased region" description="Low complexity" evidence="1">
    <location>
        <begin position="59"/>
        <end position="68"/>
    </location>
</feature>
<feature type="region of interest" description="Disordered" evidence="1">
    <location>
        <begin position="48"/>
        <end position="81"/>
    </location>
</feature>
<evidence type="ECO:0000256" key="1">
    <source>
        <dbReference type="SAM" id="MobiDB-lite"/>
    </source>
</evidence>
<dbReference type="PANTHER" id="PTHR34057:SF13">
    <property type="entry name" value="OS05G0365200 PROTEIN"/>
    <property type="match status" value="1"/>
</dbReference>
<dbReference type="EMBL" id="LWDX02067602">
    <property type="protein sequence ID" value="OEL15201.1"/>
    <property type="molecule type" value="Genomic_DNA"/>
</dbReference>
<feature type="region of interest" description="Disordered" evidence="1">
    <location>
        <begin position="397"/>
        <end position="427"/>
    </location>
</feature>
<dbReference type="OrthoDB" id="21648at2759"/>
<dbReference type="AlphaFoldDB" id="A0A1E5UQQ4"/>
<dbReference type="STRING" id="888268.A0A1E5UQQ4"/>
<accession>A0A1E5UQQ4</accession>
<protein>
    <submittedName>
        <fullName evidence="2">Uncharacterized protein</fullName>
    </submittedName>
</protein>
<reference evidence="2 3" key="1">
    <citation type="submission" date="2016-09" db="EMBL/GenBank/DDBJ databases">
        <title>The draft genome of Dichanthelium oligosanthes: A C3 panicoid grass species.</title>
        <authorList>
            <person name="Studer A.J."/>
            <person name="Schnable J.C."/>
            <person name="Brutnell T.P."/>
        </authorList>
    </citation>
    <scope>NUCLEOTIDE SEQUENCE [LARGE SCALE GENOMIC DNA]</scope>
    <source>
        <strain evidence="3">cv. Kellogg 1175</strain>
        <tissue evidence="2">Leaf</tissue>
    </source>
</reference>
<organism evidence="2 3">
    <name type="scientific">Dichanthelium oligosanthes</name>
    <dbReference type="NCBI Taxonomy" id="888268"/>
    <lineage>
        <taxon>Eukaryota</taxon>
        <taxon>Viridiplantae</taxon>
        <taxon>Streptophyta</taxon>
        <taxon>Embryophyta</taxon>
        <taxon>Tracheophyta</taxon>
        <taxon>Spermatophyta</taxon>
        <taxon>Magnoliopsida</taxon>
        <taxon>Liliopsida</taxon>
        <taxon>Poales</taxon>
        <taxon>Poaceae</taxon>
        <taxon>PACMAD clade</taxon>
        <taxon>Panicoideae</taxon>
        <taxon>Panicodae</taxon>
        <taxon>Paniceae</taxon>
        <taxon>Dichantheliinae</taxon>
        <taxon>Dichanthelium</taxon>
    </lineage>
</organism>
<evidence type="ECO:0000313" key="3">
    <source>
        <dbReference type="Proteomes" id="UP000095767"/>
    </source>
</evidence>
<evidence type="ECO:0000313" key="2">
    <source>
        <dbReference type="EMBL" id="OEL15201.1"/>
    </source>
</evidence>
<feature type="region of interest" description="Disordered" evidence="1">
    <location>
        <begin position="1"/>
        <end position="23"/>
    </location>
</feature>
<sequence length="451" mass="51499">MATAPAASSNNGDADSKARDAVVKSEPVDVEYAKDPVLPFASFGGKVAEDEHGDTTECSSSFGDSGFVSDDDDAESDEVESPLCSRVNVDDTPAVPHIVRNKKVTADWRKFIGPERWRCQWLELRMKDLLSQVAKYDKELALINHEKYLQLEMIKGDRYKPELQQLDLPSYETIKRRKRKRYEDNMDTLVYIKKHQIFSYYNQENKRSGTENERIGADNEPLVVDDFNNLDVEDTKSNIGSNDTLLEEINVVHEQYSLRKIVLAIECIQTRIINLQSDLSKASNKINHPQKSRKRKDSYFLHKNKNAVRPFGTTQPDEDGLTLDMLFGVNKSLVDPHIEESVDDVLINNEAVIEEEFWQFERIKKTNETYSEPIKKTIETYSEPVINVAETPIVELVNKGGPKPNKKHGSTQPKLKKKNTETDLNYPNTGNTMIVAVDTRKSLRVRKPKMF</sequence>
<dbReference type="InterPro" id="IPR038745">
    <property type="entry name" value="AT4G37440-like"/>
</dbReference>
<feature type="compositionally biased region" description="Polar residues" evidence="1">
    <location>
        <begin position="1"/>
        <end position="13"/>
    </location>
</feature>
<dbReference type="CDD" id="cd11650">
    <property type="entry name" value="AT4G37440_like"/>
    <property type="match status" value="1"/>
</dbReference>
<dbReference type="PANTHER" id="PTHR34057">
    <property type="entry name" value="ELONGATION FACTOR"/>
    <property type="match status" value="1"/>
</dbReference>